<evidence type="ECO:0000256" key="5">
    <source>
        <dbReference type="SAM" id="MobiDB-lite"/>
    </source>
</evidence>
<gene>
    <name evidence="7" type="ORF">CDL15_Pgr013824</name>
</gene>
<evidence type="ECO:0000313" key="8">
    <source>
        <dbReference type="Proteomes" id="UP000197138"/>
    </source>
</evidence>
<dbReference type="Pfam" id="PF00931">
    <property type="entry name" value="NB-ARC"/>
    <property type="match status" value="1"/>
</dbReference>
<evidence type="ECO:0000256" key="4">
    <source>
        <dbReference type="PROSITE-ProRule" id="PRU00027"/>
    </source>
</evidence>
<feature type="region of interest" description="Disordered" evidence="5">
    <location>
        <begin position="299"/>
        <end position="328"/>
    </location>
</feature>
<dbReference type="GO" id="GO:0043531">
    <property type="term" value="F:ADP binding"/>
    <property type="evidence" value="ECO:0007669"/>
    <property type="project" value="InterPro"/>
</dbReference>
<proteinExistence type="predicted"/>
<evidence type="ECO:0000259" key="6">
    <source>
        <dbReference type="PROSITE" id="PS50808"/>
    </source>
</evidence>
<dbReference type="AlphaFoldDB" id="A0A218W1A4"/>
<keyword evidence="3" id="KW-0862">Zinc</keyword>
<feature type="compositionally biased region" description="Polar residues" evidence="5">
    <location>
        <begin position="315"/>
        <end position="328"/>
    </location>
</feature>
<evidence type="ECO:0000256" key="3">
    <source>
        <dbReference type="ARBA" id="ARBA00022833"/>
    </source>
</evidence>
<reference evidence="8" key="1">
    <citation type="journal article" date="2017" name="Plant J.">
        <title>The pomegranate (Punica granatum L.) genome and the genomics of punicalagin biosynthesis.</title>
        <authorList>
            <person name="Qin G."/>
            <person name="Xu C."/>
            <person name="Ming R."/>
            <person name="Tang H."/>
            <person name="Guyot R."/>
            <person name="Kramer E.M."/>
            <person name="Hu Y."/>
            <person name="Yi X."/>
            <person name="Qi Y."/>
            <person name="Xu X."/>
            <person name="Gao Z."/>
            <person name="Pan H."/>
            <person name="Jian J."/>
            <person name="Tian Y."/>
            <person name="Yue Z."/>
            <person name="Xu Y."/>
        </authorList>
    </citation>
    <scope>NUCLEOTIDE SEQUENCE [LARGE SCALE GENOMIC DNA]</scope>
    <source>
        <strain evidence="8">cv. Dabenzi</strain>
    </source>
</reference>
<dbReference type="InterPro" id="IPR027417">
    <property type="entry name" value="P-loop_NTPase"/>
</dbReference>
<organism evidence="7 8">
    <name type="scientific">Punica granatum</name>
    <name type="common">Pomegranate</name>
    <dbReference type="NCBI Taxonomy" id="22663"/>
    <lineage>
        <taxon>Eukaryota</taxon>
        <taxon>Viridiplantae</taxon>
        <taxon>Streptophyta</taxon>
        <taxon>Embryophyta</taxon>
        <taxon>Tracheophyta</taxon>
        <taxon>Spermatophyta</taxon>
        <taxon>Magnoliopsida</taxon>
        <taxon>eudicotyledons</taxon>
        <taxon>Gunneridae</taxon>
        <taxon>Pentapetalae</taxon>
        <taxon>rosids</taxon>
        <taxon>malvids</taxon>
        <taxon>Myrtales</taxon>
        <taxon>Lythraceae</taxon>
        <taxon>Punica</taxon>
    </lineage>
</organism>
<dbReference type="Gene3D" id="3.40.50.300">
    <property type="entry name" value="P-loop containing nucleotide triphosphate hydrolases"/>
    <property type="match status" value="1"/>
</dbReference>
<feature type="compositionally biased region" description="Basic and acidic residues" evidence="5">
    <location>
        <begin position="302"/>
        <end position="314"/>
    </location>
</feature>
<dbReference type="InterPro" id="IPR003656">
    <property type="entry name" value="Znf_BED"/>
</dbReference>
<dbReference type="PANTHER" id="PTHR46951:SF2">
    <property type="entry name" value="BED-TYPE DOMAIN-CONTAINING PROTEIN"/>
    <property type="match status" value="1"/>
</dbReference>
<dbReference type="PANTHER" id="PTHR46951">
    <property type="entry name" value="BED-TYPE DOMAIN-CONTAINING PROTEIN"/>
    <property type="match status" value="1"/>
</dbReference>
<keyword evidence="2 4" id="KW-0863">Zinc-finger</keyword>
<evidence type="ECO:0000256" key="1">
    <source>
        <dbReference type="ARBA" id="ARBA00022723"/>
    </source>
</evidence>
<dbReference type="Proteomes" id="UP000197138">
    <property type="component" value="Unassembled WGS sequence"/>
</dbReference>
<dbReference type="SUPFAM" id="SSF52540">
    <property type="entry name" value="P-loop containing nucleoside triphosphate hydrolases"/>
    <property type="match status" value="1"/>
</dbReference>
<sequence>MGKPRDKFWDHTEVMPNEGEAKDRWKCKFCHKLFSGGASRIKAHLGKVEGKGIKVCESEVDEATMKEASEALEKSTKRRKVETETNSAQVNPQQVVADLRITLPSPSQSNPNAPAPLQQSPDPIHLTGLPLLFASRVNLDDISNSHSIFGDSSENLLREVCGGAEVEGPSNAHVYNNERSSIPCSSFVTEAADQSGWLERSTPQLEDLPPLQEDQCSSYVHELQVENANLLSLEIQSVQPDCPVLLPQNVQPSLPESLRNVPPWVILEVNSCGDNPVQDQPDPVVEDREANSIMLEQINRFDPMRIDPDPDNKDNGNSASVLPSSEPNTFVRETTQREVLAPKLVGRERIVDELWDYLMTNDILCIGVYGMGGVGKTTTMKHLYNKVHDIAAFENVFGSRCQKTAVSTSFKIRLPEPSWFLTFSRTLTKG</sequence>
<keyword evidence="1" id="KW-0479">Metal-binding</keyword>
<protein>
    <recommendedName>
        <fullName evidence="6">BED-type domain-containing protein</fullName>
    </recommendedName>
</protein>
<accession>A0A218W1A4</accession>
<feature type="domain" description="BED-type" evidence="6">
    <location>
        <begin position="3"/>
        <end position="63"/>
    </location>
</feature>
<dbReference type="InterPro" id="IPR002182">
    <property type="entry name" value="NB-ARC"/>
</dbReference>
<dbReference type="GO" id="GO:0008270">
    <property type="term" value="F:zinc ion binding"/>
    <property type="evidence" value="ECO:0007669"/>
    <property type="project" value="UniProtKB-KW"/>
</dbReference>
<feature type="region of interest" description="Disordered" evidence="5">
    <location>
        <begin position="70"/>
        <end position="89"/>
    </location>
</feature>
<evidence type="ECO:0000313" key="7">
    <source>
        <dbReference type="EMBL" id="OWM66607.1"/>
    </source>
</evidence>
<dbReference type="EMBL" id="MTKT01005554">
    <property type="protein sequence ID" value="OWM66607.1"/>
    <property type="molecule type" value="Genomic_DNA"/>
</dbReference>
<dbReference type="PROSITE" id="PS50808">
    <property type="entry name" value="ZF_BED"/>
    <property type="match status" value="1"/>
</dbReference>
<name>A0A218W1A4_PUNGR</name>
<comment type="caution">
    <text evidence="7">The sequence shown here is derived from an EMBL/GenBank/DDBJ whole genome shotgun (WGS) entry which is preliminary data.</text>
</comment>
<dbReference type="GO" id="GO:0003677">
    <property type="term" value="F:DNA binding"/>
    <property type="evidence" value="ECO:0007669"/>
    <property type="project" value="InterPro"/>
</dbReference>
<evidence type="ECO:0000256" key="2">
    <source>
        <dbReference type="ARBA" id="ARBA00022771"/>
    </source>
</evidence>